<accession>A0A1S7TRT7</accession>
<evidence type="ECO:0000313" key="2">
    <source>
        <dbReference type="Proteomes" id="UP000192140"/>
    </source>
</evidence>
<dbReference type="AlphaFoldDB" id="A0A1S7TRT7"/>
<protein>
    <submittedName>
        <fullName evidence="1">Uncharacterized protein</fullName>
    </submittedName>
</protein>
<name>A0A1S7TRT7_9HYPH</name>
<reference evidence="1" key="1">
    <citation type="submission" date="2016-01" db="EMBL/GenBank/DDBJ databases">
        <authorList>
            <person name="Regsiter A."/>
            <person name="william w."/>
        </authorList>
    </citation>
    <scope>NUCLEOTIDE SEQUENCE</scope>
    <source>
        <strain evidence="1">NCPPB 1641</strain>
    </source>
</reference>
<dbReference type="EMBL" id="FCNP01000030">
    <property type="protein sequence ID" value="CVI57325.1"/>
    <property type="molecule type" value="Genomic_DNA"/>
</dbReference>
<dbReference type="Proteomes" id="UP000192140">
    <property type="component" value="Unassembled WGS sequence"/>
</dbReference>
<proteinExistence type="predicted"/>
<evidence type="ECO:0000313" key="1">
    <source>
        <dbReference type="EMBL" id="CVI57325.1"/>
    </source>
</evidence>
<sequence>METNSSDLPFTGADATRPTDDELVALSDETKTNEALLAIVEKIISRQQK</sequence>
<dbReference type="RefSeq" id="WP_162936005.1">
    <property type="nucleotide sequence ID" value="NZ_LT009776.1"/>
</dbReference>
<organism evidence="1 2">
    <name type="scientific">Agrobacterium deltaense NCPPB 1641</name>
    <dbReference type="NCBI Taxonomy" id="1183425"/>
    <lineage>
        <taxon>Bacteria</taxon>
        <taxon>Pseudomonadati</taxon>
        <taxon>Pseudomonadota</taxon>
        <taxon>Alphaproteobacteria</taxon>
        <taxon>Hyphomicrobiales</taxon>
        <taxon>Rhizobiaceae</taxon>
        <taxon>Rhizobium/Agrobacterium group</taxon>
        <taxon>Agrobacterium</taxon>
    </lineage>
</organism>
<comment type="caution">
    <text evidence="1">The sequence shown here is derived from an EMBL/GenBank/DDBJ whole genome shotgun (WGS) entry which is preliminary data.</text>
</comment>
<keyword evidence="2" id="KW-1185">Reference proteome</keyword>
<gene>
    <name evidence="1" type="ORF">AGR7A_Lc10020</name>
</gene>